<dbReference type="EMBL" id="JAACJN010000002">
    <property type="protein sequence ID" value="KAF5393199.1"/>
    <property type="molecule type" value="Genomic_DNA"/>
</dbReference>
<sequence length="352" mass="39500">MSPCEPLPNIPSISSTQPSPQLHPVNRHPTFSFSDGNLALLAQNFYFLVHQGLVCRHSPVLRAAVDAIQSTSALYLEDRPVIQLQDSSEDILCFLLALYDGISEIQFTADSFVAVSALIRLATKYQVYRLRKELLRGLSLVWPSSLASWDAREGAMMRPDNVYEPRAFAPHPILIINLARSVDAHELLPAAFYDLSRCSISHIAAGYAASERQDCHQLSEEDLFNLLKGREDASRFFSTFLVNQLEGRQPSPDCIYLRIGNHSQRRSCQVAFENIFCSILRASNSLASYRSCDPLFSIIEADTICDGHDGAQGLMRPCEVCRSHFQLEVEAARDELWYSLPVFFNVHVSSWG</sequence>
<keyword evidence="3" id="KW-1185">Reference proteome</keyword>
<evidence type="ECO:0000313" key="3">
    <source>
        <dbReference type="Proteomes" id="UP000518752"/>
    </source>
</evidence>
<dbReference type="Gene3D" id="3.30.710.10">
    <property type="entry name" value="Potassium Channel Kv1.1, Chain A"/>
    <property type="match status" value="1"/>
</dbReference>
<feature type="compositionally biased region" description="Low complexity" evidence="1">
    <location>
        <begin position="10"/>
        <end position="20"/>
    </location>
</feature>
<accession>A0A8H5I184</accession>
<evidence type="ECO:0000313" key="2">
    <source>
        <dbReference type="EMBL" id="KAF5393199.1"/>
    </source>
</evidence>
<evidence type="ECO:0008006" key="4">
    <source>
        <dbReference type="Google" id="ProtNLM"/>
    </source>
</evidence>
<dbReference type="InterPro" id="IPR011333">
    <property type="entry name" value="SKP1/BTB/POZ_sf"/>
</dbReference>
<evidence type="ECO:0000256" key="1">
    <source>
        <dbReference type="SAM" id="MobiDB-lite"/>
    </source>
</evidence>
<dbReference type="Proteomes" id="UP000518752">
    <property type="component" value="Unassembled WGS sequence"/>
</dbReference>
<dbReference type="AlphaFoldDB" id="A0A8H5I184"/>
<name>A0A8H5I184_9AGAR</name>
<organism evidence="2 3">
    <name type="scientific">Collybiopsis confluens</name>
    <dbReference type="NCBI Taxonomy" id="2823264"/>
    <lineage>
        <taxon>Eukaryota</taxon>
        <taxon>Fungi</taxon>
        <taxon>Dikarya</taxon>
        <taxon>Basidiomycota</taxon>
        <taxon>Agaricomycotina</taxon>
        <taxon>Agaricomycetes</taxon>
        <taxon>Agaricomycetidae</taxon>
        <taxon>Agaricales</taxon>
        <taxon>Marasmiineae</taxon>
        <taxon>Omphalotaceae</taxon>
        <taxon>Collybiopsis</taxon>
    </lineage>
</organism>
<proteinExistence type="predicted"/>
<reference evidence="2 3" key="1">
    <citation type="journal article" date="2020" name="ISME J.">
        <title>Uncovering the hidden diversity of litter-decomposition mechanisms in mushroom-forming fungi.</title>
        <authorList>
            <person name="Floudas D."/>
            <person name="Bentzer J."/>
            <person name="Ahren D."/>
            <person name="Johansson T."/>
            <person name="Persson P."/>
            <person name="Tunlid A."/>
        </authorList>
    </citation>
    <scope>NUCLEOTIDE SEQUENCE [LARGE SCALE GENOMIC DNA]</scope>
    <source>
        <strain evidence="2 3">CBS 406.79</strain>
    </source>
</reference>
<gene>
    <name evidence="2" type="ORF">D9757_000531</name>
</gene>
<dbReference type="OrthoDB" id="3235673at2759"/>
<feature type="region of interest" description="Disordered" evidence="1">
    <location>
        <begin position="1"/>
        <end position="26"/>
    </location>
</feature>
<protein>
    <recommendedName>
        <fullName evidence="4">BTB domain-containing protein</fullName>
    </recommendedName>
</protein>
<comment type="caution">
    <text evidence="2">The sequence shown here is derived from an EMBL/GenBank/DDBJ whole genome shotgun (WGS) entry which is preliminary data.</text>
</comment>